<dbReference type="Pfam" id="PF13185">
    <property type="entry name" value="GAF_2"/>
    <property type="match status" value="1"/>
</dbReference>
<evidence type="ECO:0000313" key="3">
    <source>
        <dbReference type="EMBL" id="CDM65646.1"/>
    </source>
</evidence>
<evidence type="ECO:0000259" key="2">
    <source>
        <dbReference type="SMART" id="SM00065"/>
    </source>
</evidence>
<dbReference type="Proteomes" id="UP000031518">
    <property type="component" value="Unassembled WGS sequence"/>
</dbReference>
<feature type="domain" description="GAF" evidence="2">
    <location>
        <begin position="135"/>
        <end position="275"/>
    </location>
</feature>
<protein>
    <submittedName>
        <fullName evidence="3">GAF domain</fullName>
    </submittedName>
</protein>
<dbReference type="SUPFAM" id="SSF55781">
    <property type="entry name" value="GAF domain-like"/>
    <property type="match status" value="1"/>
</dbReference>
<organism evidence="3 4">
    <name type="scientific">Pyrinomonas methylaliphatogenes</name>
    <dbReference type="NCBI Taxonomy" id="454194"/>
    <lineage>
        <taxon>Bacteria</taxon>
        <taxon>Pseudomonadati</taxon>
        <taxon>Acidobacteriota</taxon>
        <taxon>Blastocatellia</taxon>
        <taxon>Blastocatellales</taxon>
        <taxon>Pyrinomonadaceae</taxon>
        <taxon>Pyrinomonas</taxon>
    </lineage>
</organism>
<dbReference type="SMART" id="SM00065">
    <property type="entry name" value="GAF"/>
    <property type="match status" value="1"/>
</dbReference>
<accession>A0A0B6WX68</accession>
<dbReference type="EMBL" id="CBXV010000005">
    <property type="protein sequence ID" value="CDM65646.1"/>
    <property type="molecule type" value="Genomic_DNA"/>
</dbReference>
<feature type="coiled-coil region" evidence="1">
    <location>
        <begin position="35"/>
        <end position="120"/>
    </location>
</feature>
<gene>
    <name evidence="3" type="ORF">PYK22_01651</name>
</gene>
<dbReference type="Gene3D" id="3.30.450.40">
    <property type="match status" value="1"/>
</dbReference>
<sequence>MVSNQNTLSPVVELQRIFARTEELCGVAGLPDESSEEVRELLRRAKELAAELTRENERLRMQNLLLERQKLEAEQRLGGSKIGKENEQLKTELRLLGERMAEMEREASKYRRRYEEAAQHNSALANMFVAATRLHSTLDFAEVVRIAEEILWDIIASPVFAIFAYDSKRGQLILVGGRGVEERFPAGHLPEISGPFAEALESGGAVFEGRVGDGTGPLACIPLRLESGEIIGIIAVYEIEKHKRGVSELDRMLFEMLASQMATAIMCSRIYSEALKKLKSMESFINLIKPV</sequence>
<reference evidence="3 4" key="1">
    <citation type="submission" date="2013-12" db="EMBL/GenBank/DDBJ databases">
        <authorList>
            <person name="Stott M."/>
        </authorList>
    </citation>
    <scope>NUCLEOTIDE SEQUENCE [LARGE SCALE GENOMIC DNA]</scope>
    <source>
        <strain evidence="3 4">K22</strain>
    </source>
</reference>
<keyword evidence="4" id="KW-1185">Reference proteome</keyword>
<dbReference type="InterPro" id="IPR029016">
    <property type="entry name" value="GAF-like_dom_sf"/>
</dbReference>
<proteinExistence type="predicted"/>
<dbReference type="STRING" id="454194.PYK22_01651"/>
<keyword evidence="1" id="KW-0175">Coiled coil</keyword>
<reference evidence="3 4" key="2">
    <citation type="submission" date="2015-01" db="EMBL/GenBank/DDBJ databases">
        <title>Complete genome sequence of Pyrinomonas methylaliphatogenes type strain K22T.</title>
        <authorList>
            <person name="Lee K.C.Y."/>
            <person name="Power J.F."/>
            <person name="Dunfield P.F."/>
            <person name="Morgan X.C."/>
            <person name="Huttenhower C."/>
            <person name="Stott M.B."/>
        </authorList>
    </citation>
    <scope>NUCLEOTIDE SEQUENCE [LARGE SCALE GENOMIC DNA]</scope>
    <source>
        <strain evidence="3 4">K22</strain>
    </source>
</reference>
<evidence type="ECO:0000313" key="4">
    <source>
        <dbReference type="Proteomes" id="UP000031518"/>
    </source>
</evidence>
<evidence type="ECO:0000256" key="1">
    <source>
        <dbReference type="SAM" id="Coils"/>
    </source>
</evidence>
<dbReference type="InterPro" id="IPR003018">
    <property type="entry name" value="GAF"/>
</dbReference>
<dbReference type="AlphaFoldDB" id="A0A0B6WX68"/>
<name>A0A0B6WX68_9BACT</name>